<dbReference type="EMBL" id="JAVFWL010000005">
    <property type="protein sequence ID" value="KAK6754554.1"/>
    <property type="molecule type" value="Genomic_DNA"/>
</dbReference>
<feature type="region of interest" description="Disordered" evidence="1">
    <location>
        <begin position="450"/>
        <end position="470"/>
    </location>
</feature>
<sequence>MEFLNRVGENSKPNGFPLAFGKSIELVDRSIVGLPPMDPDWDRDKICQEYLDKYDYHLHQFGAHGYKVYYTMIAQDHLAGIVFYPNCSGFKNLEADHVWRPFALLIQQKEIFQRIFKRSCSQRHIEMLDYLENFIRSYKGVPKIAQIWPTTLAHSKSGTIFGVDKHFLKFFQENEKNLRNAFVFLMGDHGPRASGVGITALSRYETNNPLLLITIPEKYRNSSIHKQLRSKSMELITAFDIQPEKNFSDSAFLDMSPLSKGSSLLRKWKGIRNCRTLPISSHYCLCQFNTSVFKDQKIEEELGIFLTENVNVAIQEHIKTGLCMKNFYNSTISTLALKVDNETIYETVVSVRPSGGIFSAHIRSTADGFKLNSPVIRRGSEEGDDAETLARIKINNNLVSQLIDIDKIPFGGGALQYWRRSSPILEAEQPRSWSLMSPRLEHTERTLATGHTRPRQRRMGRQHQGQRCKPMPLDDAPAGGEAQISYQRTTAPIHSSASMTSTTERLVRTLQETNDDGSVHGRDVKTLRDATALTVTEVWNDARSATSTLTRKADEGTYTSQFRRRATQFSLWFRRLENVMRLRAAAATPQVAELSVTFANGQKMGSSEGRNGRAAVSRAARVIELAEPPQANKEEHRYVRGSLHRTNRPLFFQRAASAPLF</sequence>
<accession>A0ABR1DVX6</accession>
<organism evidence="2 3">
    <name type="scientific">Necator americanus</name>
    <name type="common">Human hookworm</name>
    <dbReference type="NCBI Taxonomy" id="51031"/>
    <lineage>
        <taxon>Eukaryota</taxon>
        <taxon>Metazoa</taxon>
        <taxon>Ecdysozoa</taxon>
        <taxon>Nematoda</taxon>
        <taxon>Chromadorea</taxon>
        <taxon>Rhabditida</taxon>
        <taxon>Rhabditina</taxon>
        <taxon>Rhabditomorpha</taxon>
        <taxon>Strongyloidea</taxon>
        <taxon>Ancylostomatidae</taxon>
        <taxon>Bunostominae</taxon>
        <taxon>Necator</taxon>
    </lineage>
</organism>
<evidence type="ECO:0000313" key="3">
    <source>
        <dbReference type="Proteomes" id="UP001303046"/>
    </source>
</evidence>
<proteinExistence type="predicted"/>
<gene>
    <name evidence="2" type="primary">Necator_chrV.g18300</name>
    <name evidence="2" type="ORF">RB195_013509</name>
</gene>
<reference evidence="2 3" key="1">
    <citation type="submission" date="2023-08" db="EMBL/GenBank/DDBJ databases">
        <title>A Necator americanus chromosomal reference genome.</title>
        <authorList>
            <person name="Ilik V."/>
            <person name="Petrzelkova K.J."/>
            <person name="Pardy F."/>
            <person name="Fuh T."/>
            <person name="Niatou-Singa F.S."/>
            <person name="Gouil Q."/>
            <person name="Baker L."/>
            <person name="Ritchie M.E."/>
            <person name="Jex A.R."/>
            <person name="Gazzola D."/>
            <person name="Li H."/>
            <person name="Toshio Fujiwara R."/>
            <person name="Zhan B."/>
            <person name="Aroian R.V."/>
            <person name="Pafco B."/>
            <person name="Schwarz E.M."/>
        </authorList>
    </citation>
    <scope>NUCLEOTIDE SEQUENCE [LARGE SCALE GENOMIC DNA]</scope>
    <source>
        <strain evidence="2 3">Aroian</strain>
        <tissue evidence="2">Whole animal</tissue>
    </source>
</reference>
<comment type="caution">
    <text evidence="2">The sequence shown here is derived from an EMBL/GenBank/DDBJ whole genome shotgun (WGS) entry which is preliminary data.</text>
</comment>
<evidence type="ECO:0000256" key="1">
    <source>
        <dbReference type="SAM" id="MobiDB-lite"/>
    </source>
</evidence>
<dbReference type="PANTHER" id="PTHR10974:SF75">
    <property type="entry name" value="SULFATASE DOMAIN-CONTAINING PROTEIN"/>
    <property type="match status" value="1"/>
</dbReference>
<dbReference type="InterPro" id="IPR004245">
    <property type="entry name" value="DUF229"/>
</dbReference>
<protein>
    <submittedName>
        <fullName evidence="2">Uncharacterized protein</fullName>
    </submittedName>
</protein>
<dbReference type="PANTHER" id="PTHR10974">
    <property type="entry name" value="FI08016P-RELATED"/>
    <property type="match status" value="1"/>
</dbReference>
<keyword evidence="3" id="KW-1185">Reference proteome</keyword>
<feature type="compositionally biased region" description="Basic residues" evidence="1">
    <location>
        <begin position="452"/>
        <end position="466"/>
    </location>
</feature>
<evidence type="ECO:0000313" key="2">
    <source>
        <dbReference type="EMBL" id="KAK6754554.1"/>
    </source>
</evidence>
<name>A0ABR1DVX6_NECAM</name>
<dbReference type="Proteomes" id="UP001303046">
    <property type="component" value="Unassembled WGS sequence"/>
</dbReference>
<dbReference type="Pfam" id="PF02995">
    <property type="entry name" value="DUF229"/>
    <property type="match status" value="1"/>
</dbReference>